<evidence type="ECO:0000313" key="3">
    <source>
        <dbReference type="Proteomes" id="UP000281406"/>
    </source>
</evidence>
<evidence type="ECO:0000313" key="2">
    <source>
        <dbReference type="EMBL" id="ROL42537.1"/>
    </source>
</evidence>
<accession>A0A3N0Y8R3</accession>
<sequence length="141" mass="15247">MASLALRILIGNSSQAGQSDPSSATSAWARPRHSTQSSCASGKLTGPPHMQQRDILVDTCYFARMQEGIAICVIQSSRADQQQNQAPGEGERFWGVLASDITYLVAEPANQANAQMSVAIAKQKCDSIRLQHFIGKGFIHM</sequence>
<dbReference type="Proteomes" id="UP000281406">
    <property type="component" value="Unassembled WGS sequence"/>
</dbReference>
<comment type="caution">
    <text evidence="2">The sequence shown here is derived from an EMBL/GenBank/DDBJ whole genome shotgun (WGS) entry which is preliminary data.</text>
</comment>
<proteinExistence type="predicted"/>
<feature type="region of interest" description="Disordered" evidence="1">
    <location>
        <begin position="14"/>
        <end position="50"/>
    </location>
</feature>
<evidence type="ECO:0000256" key="1">
    <source>
        <dbReference type="SAM" id="MobiDB-lite"/>
    </source>
</evidence>
<reference evidence="2 3" key="1">
    <citation type="submission" date="2018-10" db="EMBL/GenBank/DDBJ databases">
        <title>Genome assembly for a Yunnan-Guizhou Plateau 3E fish, Anabarilius grahami (Regan), and its evolutionary and genetic applications.</title>
        <authorList>
            <person name="Jiang W."/>
        </authorList>
    </citation>
    <scope>NUCLEOTIDE SEQUENCE [LARGE SCALE GENOMIC DNA]</scope>
    <source>
        <strain evidence="2">AG-KIZ</strain>
        <tissue evidence="2">Muscle</tissue>
    </source>
</reference>
<feature type="compositionally biased region" description="Polar residues" evidence="1">
    <location>
        <begin position="14"/>
        <end position="26"/>
    </location>
</feature>
<organism evidence="2 3">
    <name type="scientific">Anabarilius grahami</name>
    <name type="common">Kanglang fish</name>
    <name type="synonym">Barilius grahami</name>
    <dbReference type="NCBI Taxonomy" id="495550"/>
    <lineage>
        <taxon>Eukaryota</taxon>
        <taxon>Metazoa</taxon>
        <taxon>Chordata</taxon>
        <taxon>Craniata</taxon>
        <taxon>Vertebrata</taxon>
        <taxon>Euteleostomi</taxon>
        <taxon>Actinopterygii</taxon>
        <taxon>Neopterygii</taxon>
        <taxon>Teleostei</taxon>
        <taxon>Ostariophysi</taxon>
        <taxon>Cypriniformes</taxon>
        <taxon>Xenocyprididae</taxon>
        <taxon>Xenocypridinae</taxon>
        <taxon>Xenocypridinae incertae sedis</taxon>
        <taxon>Anabarilius</taxon>
    </lineage>
</organism>
<gene>
    <name evidence="2" type="ORF">DPX16_13944</name>
</gene>
<dbReference type="EMBL" id="RJVU01049572">
    <property type="protein sequence ID" value="ROL42537.1"/>
    <property type="molecule type" value="Genomic_DNA"/>
</dbReference>
<dbReference type="AlphaFoldDB" id="A0A3N0Y8R3"/>
<keyword evidence="3" id="KW-1185">Reference proteome</keyword>
<name>A0A3N0Y8R3_ANAGA</name>
<protein>
    <submittedName>
        <fullName evidence="2">Uncharacterized protein</fullName>
    </submittedName>
</protein>